<dbReference type="Gene3D" id="3.30.1340.30">
    <property type="match status" value="1"/>
</dbReference>
<organism evidence="2 3">
    <name type="scientific">Methylorubrum rhodinum</name>
    <dbReference type="NCBI Taxonomy" id="29428"/>
    <lineage>
        <taxon>Bacteria</taxon>
        <taxon>Pseudomonadati</taxon>
        <taxon>Pseudomonadota</taxon>
        <taxon>Alphaproteobacteria</taxon>
        <taxon>Hyphomicrobiales</taxon>
        <taxon>Methylobacteriaceae</taxon>
        <taxon>Methylorubrum</taxon>
    </lineage>
</organism>
<protein>
    <submittedName>
        <fullName evidence="2">Osmotically-inducible protein OsmY</fullName>
    </submittedName>
</protein>
<keyword evidence="3" id="KW-1185">Reference proteome</keyword>
<evidence type="ECO:0000313" key="2">
    <source>
        <dbReference type="EMBL" id="MBB5759005.1"/>
    </source>
</evidence>
<comment type="caution">
    <text evidence="2">The sequence shown here is derived from an EMBL/GenBank/DDBJ whole genome shotgun (WGS) entry which is preliminary data.</text>
</comment>
<dbReference type="AlphaFoldDB" id="A0A840ZPN1"/>
<accession>A0A840ZPN1</accession>
<dbReference type="RefSeq" id="WP_183571810.1">
    <property type="nucleotide sequence ID" value="NZ_JACHOP010000019.1"/>
</dbReference>
<dbReference type="SMART" id="SM00749">
    <property type="entry name" value="BON"/>
    <property type="match status" value="1"/>
</dbReference>
<dbReference type="InterPro" id="IPR007055">
    <property type="entry name" value="BON_dom"/>
</dbReference>
<sequence>MNRRHGVLGLIDLIAVTPRADAADMRHQIVAALKRNAQVEADSISVNVAGDRVTLHGKVHARHERGVAERAAWSAAGVRSVDARIEVV</sequence>
<gene>
    <name evidence="2" type="ORF">HNR00_003733</name>
</gene>
<reference evidence="2 3" key="1">
    <citation type="submission" date="2020-08" db="EMBL/GenBank/DDBJ databases">
        <title>Genomic Encyclopedia of Type Strains, Phase IV (KMG-IV): sequencing the most valuable type-strain genomes for metagenomic binning, comparative biology and taxonomic classification.</title>
        <authorList>
            <person name="Goeker M."/>
        </authorList>
    </citation>
    <scope>NUCLEOTIDE SEQUENCE [LARGE SCALE GENOMIC DNA]</scope>
    <source>
        <strain evidence="2 3">DSM 2163</strain>
    </source>
</reference>
<name>A0A840ZPN1_9HYPH</name>
<dbReference type="Pfam" id="PF04972">
    <property type="entry name" value="BON"/>
    <property type="match status" value="1"/>
</dbReference>
<dbReference type="Proteomes" id="UP000583454">
    <property type="component" value="Unassembled WGS sequence"/>
</dbReference>
<evidence type="ECO:0000259" key="1">
    <source>
        <dbReference type="PROSITE" id="PS50914"/>
    </source>
</evidence>
<proteinExistence type="predicted"/>
<feature type="domain" description="BON" evidence="1">
    <location>
        <begin position="21"/>
        <end position="88"/>
    </location>
</feature>
<dbReference type="PROSITE" id="PS50914">
    <property type="entry name" value="BON"/>
    <property type="match status" value="1"/>
</dbReference>
<evidence type="ECO:0000313" key="3">
    <source>
        <dbReference type="Proteomes" id="UP000583454"/>
    </source>
</evidence>
<dbReference type="EMBL" id="JACHOP010000019">
    <property type="protein sequence ID" value="MBB5759005.1"/>
    <property type="molecule type" value="Genomic_DNA"/>
</dbReference>
<dbReference type="InterPro" id="IPR014004">
    <property type="entry name" value="Transpt-assoc_nodulatn_dom_bac"/>
</dbReference>